<comment type="cofactor">
    <cofactor evidence="1 8">
        <name>FAD</name>
        <dbReference type="ChEBI" id="CHEBI:57692"/>
    </cofactor>
</comment>
<organism evidence="10 11">
    <name type="scientific">Rhipicephalus sanguineus</name>
    <name type="common">Brown dog tick</name>
    <name type="synonym">Ixodes sanguineus</name>
    <dbReference type="NCBI Taxonomy" id="34632"/>
    <lineage>
        <taxon>Eukaryota</taxon>
        <taxon>Metazoa</taxon>
        <taxon>Ecdysozoa</taxon>
        <taxon>Arthropoda</taxon>
        <taxon>Chelicerata</taxon>
        <taxon>Arachnida</taxon>
        <taxon>Acari</taxon>
        <taxon>Parasitiformes</taxon>
        <taxon>Ixodida</taxon>
        <taxon>Ixodoidea</taxon>
        <taxon>Ixodidae</taxon>
        <taxon>Rhipicephalinae</taxon>
        <taxon>Rhipicephalus</taxon>
        <taxon>Rhipicephalus</taxon>
    </lineage>
</organism>
<dbReference type="AlphaFoldDB" id="A0A9D4Q267"/>
<dbReference type="GO" id="GO:0004657">
    <property type="term" value="F:proline dehydrogenase activity"/>
    <property type="evidence" value="ECO:0007669"/>
    <property type="project" value="UniProtKB-EC"/>
</dbReference>
<keyword evidence="11" id="KW-1185">Reference proteome</keyword>
<dbReference type="GO" id="GO:0010133">
    <property type="term" value="P:L-proline catabolic process to L-glutamate"/>
    <property type="evidence" value="ECO:0007669"/>
    <property type="project" value="TreeGrafter"/>
</dbReference>
<evidence type="ECO:0000259" key="9">
    <source>
        <dbReference type="Pfam" id="PF01619"/>
    </source>
</evidence>
<keyword evidence="6 8" id="KW-0642">Proline metabolism</keyword>
<dbReference type="Gene3D" id="3.20.20.220">
    <property type="match status" value="1"/>
</dbReference>
<evidence type="ECO:0000313" key="10">
    <source>
        <dbReference type="EMBL" id="KAH7961766.1"/>
    </source>
</evidence>
<dbReference type="PANTHER" id="PTHR13914">
    <property type="entry name" value="PROLINE OXIDASE"/>
    <property type="match status" value="1"/>
</dbReference>
<feature type="domain" description="Proline dehydrogenase" evidence="9">
    <location>
        <begin position="170"/>
        <end position="444"/>
    </location>
</feature>
<dbReference type="OMA" id="WMQDAAD"/>
<evidence type="ECO:0000313" key="11">
    <source>
        <dbReference type="Proteomes" id="UP000821837"/>
    </source>
</evidence>
<evidence type="ECO:0000256" key="5">
    <source>
        <dbReference type="ARBA" id="ARBA00023002"/>
    </source>
</evidence>
<dbReference type="VEuPathDB" id="VectorBase:RSAN_049055"/>
<dbReference type="InterPro" id="IPR015659">
    <property type="entry name" value="Proline_oxidase"/>
</dbReference>
<name>A0A9D4Q267_RHISA</name>
<dbReference type="InterPro" id="IPR029041">
    <property type="entry name" value="FAD-linked_oxidoreductase-like"/>
</dbReference>
<evidence type="ECO:0000256" key="8">
    <source>
        <dbReference type="RuleBase" id="RU364054"/>
    </source>
</evidence>
<evidence type="ECO:0000256" key="7">
    <source>
        <dbReference type="ARBA" id="ARBA00048242"/>
    </source>
</evidence>
<keyword evidence="3 8" id="KW-0285">Flavoprotein</keyword>
<evidence type="ECO:0000256" key="6">
    <source>
        <dbReference type="ARBA" id="ARBA00023062"/>
    </source>
</evidence>
<protein>
    <recommendedName>
        <fullName evidence="8">Proline dehydrogenase</fullName>
        <ecNumber evidence="8">1.5.5.2</ecNumber>
    </recommendedName>
</protein>
<sequence>MRTMRAFLPQRLRRAACSCSRARDALDFSDYSMAYQHKSLWELVRALGVLKVCSYDWLVDNSQWFLIAGERLLGRRLLGALVGPTFYRQFVGGATPQEMRACVDRLAASRVRTMVACSLEDEEDSAQRGEAGAASASQRRVAMYGRNGEKVLSCLRMTSQLCSESPMMQVKMSGLLPPKLLAHLTRIFDSSEKPELIVSCLGDAISSESYREYSDLQLENCDHNFVQLALRKLRSVCQTAKDAGVTILVDAEYANMNGGIELLGLALMAAFNERAPLVWNTYQCYLTDTPDKLSRHLRLADYIGCSFGVKLVRGAYMDGERRKAREHGEAHTVCSSYRMTNENYDRVLRYLLAHISRSERECRLVVATHNEDSIRTATTRMQELGLAVNDKRISFGQLLGMYDHITFPLAARGYNVYKSIPYGPLTDLLLYLARRASENRSVLSSPVVERRMLASEIRRRLTASWKRPLEQAHD</sequence>
<accession>A0A9D4Q267</accession>
<dbReference type="EMBL" id="JABSTV010001249">
    <property type="protein sequence ID" value="KAH7961766.1"/>
    <property type="molecule type" value="Genomic_DNA"/>
</dbReference>
<keyword evidence="4 8" id="KW-0274">FAD</keyword>
<comment type="similarity">
    <text evidence="2 8">Belongs to the proline oxidase family.</text>
</comment>
<dbReference type="GO" id="GO:0005739">
    <property type="term" value="C:mitochondrion"/>
    <property type="evidence" value="ECO:0007669"/>
    <property type="project" value="TreeGrafter"/>
</dbReference>
<dbReference type="EC" id="1.5.5.2" evidence="8"/>
<evidence type="ECO:0000256" key="2">
    <source>
        <dbReference type="ARBA" id="ARBA00005869"/>
    </source>
</evidence>
<dbReference type="GO" id="GO:0071949">
    <property type="term" value="F:FAD binding"/>
    <property type="evidence" value="ECO:0007669"/>
    <property type="project" value="TreeGrafter"/>
</dbReference>
<evidence type="ECO:0000256" key="1">
    <source>
        <dbReference type="ARBA" id="ARBA00001974"/>
    </source>
</evidence>
<reference evidence="10" key="1">
    <citation type="journal article" date="2020" name="Cell">
        <title>Large-Scale Comparative Analyses of Tick Genomes Elucidate Their Genetic Diversity and Vector Capacities.</title>
        <authorList>
            <consortium name="Tick Genome and Microbiome Consortium (TIGMIC)"/>
            <person name="Jia N."/>
            <person name="Wang J."/>
            <person name="Shi W."/>
            <person name="Du L."/>
            <person name="Sun Y."/>
            <person name="Zhan W."/>
            <person name="Jiang J.F."/>
            <person name="Wang Q."/>
            <person name="Zhang B."/>
            <person name="Ji P."/>
            <person name="Bell-Sakyi L."/>
            <person name="Cui X.M."/>
            <person name="Yuan T.T."/>
            <person name="Jiang B.G."/>
            <person name="Yang W.F."/>
            <person name="Lam T.T."/>
            <person name="Chang Q.C."/>
            <person name="Ding S.J."/>
            <person name="Wang X.J."/>
            <person name="Zhu J.G."/>
            <person name="Ruan X.D."/>
            <person name="Zhao L."/>
            <person name="Wei J.T."/>
            <person name="Ye R.Z."/>
            <person name="Que T.C."/>
            <person name="Du C.H."/>
            <person name="Zhou Y.H."/>
            <person name="Cheng J.X."/>
            <person name="Dai P.F."/>
            <person name="Guo W.B."/>
            <person name="Han X.H."/>
            <person name="Huang E.J."/>
            <person name="Li L.F."/>
            <person name="Wei W."/>
            <person name="Gao Y.C."/>
            <person name="Liu J.Z."/>
            <person name="Shao H.Z."/>
            <person name="Wang X."/>
            <person name="Wang C.C."/>
            <person name="Yang T.C."/>
            <person name="Huo Q.B."/>
            <person name="Li W."/>
            <person name="Chen H.Y."/>
            <person name="Chen S.E."/>
            <person name="Zhou L.G."/>
            <person name="Ni X.B."/>
            <person name="Tian J.H."/>
            <person name="Sheng Y."/>
            <person name="Liu T."/>
            <person name="Pan Y.S."/>
            <person name="Xia L.Y."/>
            <person name="Li J."/>
            <person name="Zhao F."/>
            <person name="Cao W.C."/>
        </authorList>
    </citation>
    <scope>NUCLEOTIDE SEQUENCE</scope>
    <source>
        <strain evidence="10">Rsan-2018</strain>
    </source>
</reference>
<dbReference type="InterPro" id="IPR002872">
    <property type="entry name" value="Proline_DH_dom"/>
</dbReference>
<reference evidence="10" key="2">
    <citation type="submission" date="2021-09" db="EMBL/GenBank/DDBJ databases">
        <authorList>
            <person name="Jia N."/>
            <person name="Wang J."/>
            <person name="Shi W."/>
            <person name="Du L."/>
            <person name="Sun Y."/>
            <person name="Zhan W."/>
            <person name="Jiang J."/>
            <person name="Wang Q."/>
            <person name="Zhang B."/>
            <person name="Ji P."/>
            <person name="Sakyi L.B."/>
            <person name="Cui X."/>
            <person name="Yuan T."/>
            <person name="Jiang B."/>
            <person name="Yang W."/>
            <person name="Lam T.T.-Y."/>
            <person name="Chang Q."/>
            <person name="Ding S."/>
            <person name="Wang X."/>
            <person name="Zhu J."/>
            <person name="Ruan X."/>
            <person name="Zhao L."/>
            <person name="Wei J."/>
            <person name="Que T."/>
            <person name="Du C."/>
            <person name="Cheng J."/>
            <person name="Dai P."/>
            <person name="Han X."/>
            <person name="Huang E."/>
            <person name="Gao Y."/>
            <person name="Liu J."/>
            <person name="Shao H."/>
            <person name="Ye R."/>
            <person name="Li L."/>
            <person name="Wei W."/>
            <person name="Wang X."/>
            <person name="Wang C."/>
            <person name="Huo Q."/>
            <person name="Li W."/>
            <person name="Guo W."/>
            <person name="Chen H."/>
            <person name="Chen S."/>
            <person name="Zhou L."/>
            <person name="Zhou L."/>
            <person name="Ni X."/>
            <person name="Tian J."/>
            <person name="Zhou Y."/>
            <person name="Sheng Y."/>
            <person name="Liu T."/>
            <person name="Pan Y."/>
            <person name="Xia L."/>
            <person name="Li J."/>
            <person name="Zhao F."/>
            <person name="Cao W."/>
        </authorList>
    </citation>
    <scope>NUCLEOTIDE SEQUENCE</scope>
    <source>
        <strain evidence="10">Rsan-2018</strain>
        <tissue evidence="10">Larvae</tissue>
    </source>
</reference>
<comment type="catalytic activity">
    <reaction evidence="7">
        <text>trans-4-hydroxy-L-proline + a quinone = (3R,5S)-1-pyrroline-3-hydroxy-5-carboxylate + a quinol + H(+)</text>
        <dbReference type="Rhea" id="RHEA:52512"/>
        <dbReference type="ChEBI" id="CHEBI:15378"/>
        <dbReference type="ChEBI" id="CHEBI:24646"/>
        <dbReference type="ChEBI" id="CHEBI:58375"/>
        <dbReference type="ChEBI" id="CHEBI:62612"/>
        <dbReference type="ChEBI" id="CHEBI:132124"/>
        <dbReference type="EC" id="1.5.5.3"/>
    </reaction>
</comment>
<gene>
    <name evidence="10" type="ORF">HPB52_012035</name>
</gene>
<comment type="function">
    <text evidence="8">Converts proline to delta-1-pyrroline-5-carboxylate.</text>
</comment>
<comment type="caution">
    <text evidence="10">The sequence shown here is derived from an EMBL/GenBank/DDBJ whole genome shotgun (WGS) entry which is preliminary data.</text>
</comment>
<proteinExistence type="inferred from homology"/>
<dbReference type="Proteomes" id="UP000821837">
    <property type="component" value="Chromosome 3"/>
</dbReference>
<dbReference type="SUPFAM" id="SSF51730">
    <property type="entry name" value="FAD-linked oxidoreductase"/>
    <property type="match status" value="1"/>
</dbReference>
<dbReference type="PANTHER" id="PTHR13914:SF29">
    <property type="entry name" value="HYDROXYPROLINE DEHYDROGENASE"/>
    <property type="match status" value="1"/>
</dbReference>
<keyword evidence="5 8" id="KW-0560">Oxidoreductase</keyword>
<comment type="catalytic activity">
    <reaction evidence="8">
        <text>L-proline + a quinone = (S)-1-pyrroline-5-carboxylate + a quinol + H(+)</text>
        <dbReference type="Rhea" id="RHEA:23784"/>
        <dbReference type="ChEBI" id="CHEBI:15378"/>
        <dbReference type="ChEBI" id="CHEBI:17388"/>
        <dbReference type="ChEBI" id="CHEBI:24646"/>
        <dbReference type="ChEBI" id="CHEBI:60039"/>
        <dbReference type="ChEBI" id="CHEBI:132124"/>
        <dbReference type="EC" id="1.5.5.2"/>
    </reaction>
</comment>
<evidence type="ECO:0000256" key="3">
    <source>
        <dbReference type="ARBA" id="ARBA00022630"/>
    </source>
</evidence>
<dbReference type="OrthoDB" id="6491522at2759"/>
<evidence type="ECO:0000256" key="4">
    <source>
        <dbReference type="ARBA" id="ARBA00022827"/>
    </source>
</evidence>
<dbReference type="Pfam" id="PF01619">
    <property type="entry name" value="Pro_dh"/>
    <property type="match status" value="1"/>
</dbReference>